<dbReference type="SMART" id="SM00256">
    <property type="entry name" value="FBOX"/>
    <property type="match status" value="1"/>
</dbReference>
<evidence type="ECO:0000313" key="3">
    <source>
        <dbReference type="Proteomes" id="UP000663853"/>
    </source>
</evidence>
<reference evidence="2" key="1">
    <citation type="submission" date="2021-01" db="EMBL/GenBank/DDBJ databases">
        <authorList>
            <person name="Kaushik A."/>
        </authorList>
    </citation>
    <scope>NUCLEOTIDE SEQUENCE</scope>
    <source>
        <strain evidence="2">AG6-10EEA</strain>
    </source>
</reference>
<evidence type="ECO:0000259" key="1">
    <source>
        <dbReference type="SMART" id="SM00256"/>
    </source>
</evidence>
<dbReference type="EMBL" id="CAJMXA010003519">
    <property type="protein sequence ID" value="CAE6500000.1"/>
    <property type="molecule type" value="Genomic_DNA"/>
</dbReference>
<comment type="caution">
    <text evidence="2">The sequence shown here is derived from an EMBL/GenBank/DDBJ whole genome shotgun (WGS) entry which is preliminary data.</text>
</comment>
<sequence length="511" mass="58417">MGTSGYFAYRYRGKYYRRYLSCDAYPSGYGQHFADAIPRDPSILEEWIADRIRILENAKISNEEVVHPDLSEDGSFSDLNDDALGYELREDLEWTLAGNEVEYTYVIDLDNRAFTINGTTHLKLDNMPPSDPGLRRYRKLPSQYLNTTVNFWPSPAFNIEERQKLYESVNPIVTPAVEWGAHTWDRLSISQRLSVDLTHHLISKTSGEMASAHIPSIREKTGRFCWDILCAATSSVPLFYDNPNLQSRWNGSLSSGHGNFPSYGMCYKTGDKAFKDVERGYRGDYCWVRGCLVTFCVRLSEHAYVVHEIEQMVQKMRHDEHPECLGIILSSQQEIIAVAVDDGLEPTRQVRHTPVLDIRPNPDKPGQASDGLLLLVHLLSPPLSVSPLPWRSRPSQSSLMWSRPRLPLEILQHIIRYTNTTDYLSLCRASRSIRSACLANPRFGDYTILYKLPKHELTYAARYVDKDKPLVLTIYWHHTPFHGASWKARVSPWEGVQDSSDKANVDETKAD</sequence>
<dbReference type="InterPro" id="IPR036047">
    <property type="entry name" value="F-box-like_dom_sf"/>
</dbReference>
<dbReference type="CDD" id="cd09917">
    <property type="entry name" value="F-box_SF"/>
    <property type="match status" value="1"/>
</dbReference>
<accession>A0A8H3CWE5</accession>
<proteinExistence type="predicted"/>
<gene>
    <name evidence="2" type="ORF">RDB_LOCUS111420</name>
</gene>
<protein>
    <recommendedName>
        <fullName evidence="1">F-box domain-containing protein</fullName>
    </recommendedName>
</protein>
<feature type="domain" description="F-box" evidence="1">
    <location>
        <begin position="406"/>
        <end position="447"/>
    </location>
</feature>
<dbReference type="InterPro" id="IPR001810">
    <property type="entry name" value="F-box_dom"/>
</dbReference>
<dbReference type="Proteomes" id="UP000663853">
    <property type="component" value="Unassembled WGS sequence"/>
</dbReference>
<organism evidence="2 3">
    <name type="scientific">Rhizoctonia solani</name>
    <dbReference type="NCBI Taxonomy" id="456999"/>
    <lineage>
        <taxon>Eukaryota</taxon>
        <taxon>Fungi</taxon>
        <taxon>Dikarya</taxon>
        <taxon>Basidiomycota</taxon>
        <taxon>Agaricomycotina</taxon>
        <taxon>Agaricomycetes</taxon>
        <taxon>Cantharellales</taxon>
        <taxon>Ceratobasidiaceae</taxon>
        <taxon>Rhizoctonia</taxon>
    </lineage>
</organism>
<dbReference type="SUPFAM" id="SSF81383">
    <property type="entry name" value="F-box domain"/>
    <property type="match status" value="1"/>
</dbReference>
<dbReference type="Pfam" id="PF00646">
    <property type="entry name" value="F-box"/>
    <property type="match status" value="1"/>
</dbReference>
<evidence type="ECO:0000313" key="2">
    <source>
        <dbReference type="EMBL" id="CAE6500000.1"/>
    </source>
</evidence>
<dbReference type="AlphaFoldDB" id="A0A8H3CWE5"/>
<name>A0A8H3CWE5_9AGAM</name>